<evidence type="ECO:0000313" key="2">
    <source>
        <dbReference type="Proteomes" id="UP000263596"/>
    </source>
</evidence>
<dbReference type="EMBL" id="DPVE01000012">
    <property type="protein sequence ID" value="HCK28843.1"/>
    <property type="molecule type" value="Genomic_DNA"/>
</dbReference>
<dbReference type="Proteomes" id="UP000263596">
    <property type="component" value="Unassembled WGS sequence"/>
</dbReference>
<gene>
    <name evidence="1" type="ORF">DHW29_00580</name>
</gene>
<reference evidence="1 2" key="1">
    <citation type="journal article" date="2018" name="Nat. Biotechnol.">
        <title>A standardized bacterial taxonomy based on genome phylogeny substantially revises the tree of life.</title>
        <authorList>
            <person name="Parks D.H."/>
            <person name="Chuvochina M."/>
            <person name="Waite D.W."/>
            <person name="Rinke C."/>
            <person name="Skarshewski A."/>
            <person name="Chaumeil P.A."/>
            <person name="Hugenholtz P."/>
        </authorList>
    </citation>
    <scope>NUCLEOTIDE SEQUENCE [LARGE SCALE GENOMIC DNA]</scope>
    <source>
        <strain evidence="1">UBA9669</strain>
    </source>
</reference>
<evidence type="ECO:0000313" key="1">
    <source>
        <dbReference type="EMBL" id="HCK28843.1"/>
    </source>
</evidence>
<protein>
    <recommendedName>
        <fullName evidence="3">Bacteriophage abortive infection AbiH</fullName>
    </recommendedName>
</protein>
<accession>A0A3D2SIH5</accession>
<organism evidence="1 2">
    <name type="scientific">Acinetobacter ursingii</name>
    <dbReference type="NCBI Taxonomy" id="108980"/>
    <lineage>
        <taxon>Bacteria</taxon>
        <taxon>Pseudomonadati</taxon>
        <taxon>Pseudomonadota</taxon>
        <taxon>Gammaproteobacteria</taxon>
        <taxon>Moraxellales</taxon>
        <taxon>Moraxellaceae</taxon>
        <taxon>Acinetobacter</taxon>
    </lineage>
</organism>
<dbReference type="AlphaFoldDB" id="A0A3D2SIH5"/>
<name>A0A3D2SIH5_9GAMM</name>
<dbReference type="Pfam" id="PF14253">
    <property type="entry name" value="AbiH"/>
    <property type="match status" value="1"/>
</dbReference>
<sequence>MNILIVGNGFDLSHYLPTKYDHFMVAMGAIEGWDEDKGEMGFDDLFGSLYEKENYFFKYTKAMYQTDDIKISVNQIKELKTNLKENVWYQYFSDHVKEIKTWIDFEKKIEEALVLIIYGLSIIEHKYSETGTIDYNAFISGNDKGYSFSQIKFNTLSCLGMFIRNIHYGNYAANAMRKDIRLGNLCEDFFVSKDNPLYGFSNEKYFLFINKELEFFIGIFNFYLINIVDNLEILKQIDNKSLNQFDKIYSFNYTHTYLRFYNLDADLDFLHGSCGEKQNIVLGVSDIKNDNLKDKNIYGFVKYHQKLLKNTQYIFLNEYIESKKNIFKKISRCELFLTGTSIESIHGQYKEKELKNLERELILNINITIWVHSLDSSDESYIKEIFSFNDNIDQNFRVLIYYFDHQSKFNLLANLLYILGKDKVEKWMKNKWLRFEKNPNVVEINNIQPSDLIKFYEE</sequence>
<dbReference type="InterPro" id="IPR025935">
    <property type="entry name" value="AbiH"/>
</dbReference>
<dbReference type="RefSeq" id="WP_049176016.1">
    <property type="nucleotide sequence ID" value="NZ_BKFK01000007.1"/>
</dbReference>
<evidence type="ECO:0008006" key="3">
    <source>
        <dbReference type="Google" id="ProtNLM"/>
    </source>
</evidence>
<comment type="caution">
    <text evidence="1">The sequence shown here is derived from an EMBL/GenBank/DDBJ whole genome shotgun (WGS) entry which is preliminary data.</text>
</comment>
<proteinExistence type="predicted"/>